<evidence type="ECO:0000256" key="1">
    <source>
        <dbReference type="ARBA" id="ARBA00022801"/>
    </source>
</evidence>
<evidence type="ECO:0000256" key="3">
    <source>
        <dbReference type="ARBA" id="ARBA00023157"/>
    </source>
</evidence>
<dbReference type="Gene3D" id="2.60.40.10">
    <property type="entry name" value="Immunoglobulins"/>
    <property type="match status" value="1"/>
</dbReference>
<dbReference type="GO" id="GO:0005576">
    <property type="term" value="C:extracellular region"/>
    <property type="evidence" value="ECO:0007669"/>
    <property type="project" value="InterPro"/>
</dbReference>
<name>A0A1X7ILJ4_9BACL</name>
<dbReference type="GO" id="GO:0000272">
    <property type="term" value="P:polysaccharide catabolic process"/>
    <property type="evidence" value="ECO:0007669"/>
    <property type="project" value="UniProtKB-KW"/>
</dbReference>
<dbReference type="CDD" id="cd12215">
    <property type="entry name" value="ChiC_BD"/>
    <property type="match status" value="1"/>
</dbReference>
<feature type="region of interest" description="Disordered" evidence="5">
    <location>
        <begin position="95"/>
        <end position="115"/>
    </location>
</feature>
<feature type="signal peptide" evidence="6">
    <location>
        <begin position="1"/>
        <end position="38"/>
    </location>
</feature>
<dbReference type="InterPro" id="IPR000726">
    <property type="entry name" value="Glyco_hydro_19_cat"/>
</dbReference>
<sequence length="547" mass="60467">MNRNFPLSQKFLLKTLSAMLGASLLITAPVGSLSTVHAASDTSQAEVEAWQTNKAYSAGDIVSHQGKIYQAKWWSYNSRPDAKVTNEWDTPWKLLSDSGKDTTPPTSPTQLVSTEQTSTSITLSWTASTDNVAVSHYDVYRNGSRVGSTIAKMFTDYELKADTLYQYMIRAVDTSGNEAGSTTIHASTKAVAGSDLQVGESRVLSDAQITQLWNGLNPAFLPDAAAAAIQTALPKAEYESTFPLRYGTAEWDAIAKGKYYYKPNQSDYYSYDNLVAAVREMANIKYKEVIRQGNSNVKQIYRLDKHLKTETLLYQAPDFNDANMANLPKITRIVDFGSFLSEGSSNDRKRELAGFLANIAHETGGGWSTAPGGELRWALFFNEELNYVNTDNIGYVDEDNLFWKPVAGKSYHGRGPIQLSWNYNYGLISSIVYSDPSILLNDPDKITADGKLGYITALLFWMTPQDPKPSNHDIMIGQWVPTTEQLAKGLVPGFGATIMVINGGQEGNLSEEMMPVKRRVDHYRDLTTRMGATITGEKLDTAGMQPF</sequence>
<reference evidence="8 9" key="1">
    <citation type="submission" date="2017-04" db="EMBL/GenBank/DDBJ databases">
        <authorList>
            <person name="Afonso C.L."/>
            <person name="Miller P.J."/>
            <person name="Scott M.A."/>
            <person name="Spackman E."/>
            <person name="Goraichik I."/>
            <person name="Dimitrov K.M."/>
            <person name="Suarez D.L."/>
            <person name="Swayne D.E."/>
        </authorList>
    </citation>
    <scope>NUCLEOTIDE SEQUENCE [LARGE SCALE GENOMIC DNA]</scope>
    <source>
        <strain evidence="8 9">11</strain>
    </source>
</reference>
<dbReference type="GO" id="GO:0006032">
    <property type="term" value="P:chitin catabolic process"/>
    <property type="evidence" value="ECO:0007669"/>
    <property type="project" value="InterPro"/>
</dbReference>
<keyword evidence="6" id="KW-0732">Signal</keyword>
<dbReference type="Pfam" id="PF00182">
    <property type="entry name" value="Glyco_hydro_19"/>
    <property type="match status" value="1"/>
</dbReference>
<evidence type="ECO:0000313" key="8">
    <source>
        <dbReference type="EMBL" id="SMG15738.1"/>
    </source>
</evidence>
<evidence type="ECO:0000259" key="7">
    <source>
        <dbReference type="PROSITE" id="PS50853"/>
    </source>
</evidence>
<dbReference type="SMART" id="SM00060">
    <property type="entry name" value="FN3"/>
    <property type="match status" value="1"/>
</dbReference>
<proteinExistence type="predicted"/>
<evidence type="ECO:0000256" key="5">
    <source>
        <dbReference type="SAM" id="MobiDB-lite"/>
    </source>
</evidence>
<evidence type="ECO:0000313" key="9">
    <source>
        <dbReference type="Proteomes" id="UP000193834"/>
    </source>
</evidence>
<dbReference type="GO" id="GO:0030246">
    <property type="term" value="F:carbohydrate binding"/>
    <property type="evidence" value="ECO:0007669"/>
    <property type="project" value="InterPro"/>
</dbReference>
<dbReference type="InterPro" id="IPR036116">
    <property type="entry name" value="FN3_sf"/>
</dbReference>
<dbReference type="GO" id="GO:0016998">
    <property type="term" value="P:cell wall macromolecule catabolic process"/>
    <property type="evidence" value="ECO:0007669"/>
    <property type="project" value="InterPro"/>
</dbReference>
<protein>
    <submittedName>
        <fullName evidence="8">Carbohydrate binding domain-containing protein</fullName>
    </submittedName>
</protein>
<dbReference type="GO" id="GO:0004568">
    <property type="term" value="F:chitinase activity"/>
    <property type="evidence" value="ECO:0007669"/>
    <property type="project" value="InterPro"/>
</dbReference>
<dbReference type="Proteomes" id="UP000193834">
    <property type="component" value="Unassembled WGS sequence"/>
</dbReference>
<dbReference type="AlphaFoldDB" id="A0A1X7ILJ4"/>
<feature type="chain" id="PRO_5013321810" evidence="6">
    <location>
        <begin position="39"/>
        <end position="547"/>
    </location>
</feature>
<dbReference type="OrthoDB" id="6018988at2"/>
<dbReference type="PANTHER" id="PTHR22595:SF79">
    <property type="entry name" value="CHITINASE 12"/>
    <property type="match status" value="1"/>
</dbReference>
<dbReference type="InterPro" id="IPR013783">
    <property type="entry name" value="Ig-like_fold"/>
</dbReference>
<dbReference type="SUPFAM" id="SSF51055">
    <property type="entry name" value="Carbohydrate binding domain"/>
    <property type="match status" value="1"/>
</dbReference>
<feature type="compositionally biased region" description="Polar residues" evidence="5">
    <location>
        <begin position="101"/>
        <end position="115"/>
    </location>
</feature>
<dbReference type="InterPro" id="IPR003610">
    <property type="entry name" value="CBM5/12"/>
</dbReference>
<keyword evidence="3" id="KW-1015">Disulfide bond</keyword>
<keyword evidence="1" id="KW-0378">Hydrolase</keyword>
<feature type="domain" description="Fibronectin type-III" evidence="7">
    <location>
        <begin position="104"/>
        <end position="191"/>
    </location>
</feature>
<dbReference type="EMBL" id="FXAZ01000001">
    <property type="protein sequence ID" value="SMG15738.1"/>
    <property type="molecule type" value="Genomic_DNA"/>
</dbReference>
<dbReference type="Gene3D" id="2.10.10.20">
    <property type="entry name" value="Carbohydrate-binding module superfamily 5/12"/>
    <property type="match status" value="1"/>
</dbReference>
<dbReference type="Gene3D" id="1.10.530.10">
    <property type="match status" value="1"/>
</dbReference>
<keyword evidence="4" id="KW-0119">Carbohydrate metabolism</keyword>
<dbReference type="InterPro" id="IPR003961">
    <property type="entry name" value="FN3_dom"/>
</dbReference>
<accession>A0A1X7ILJ4</accession>
<dbReference type="PANTHER" id="PTHR22595">
    <property type="entry name" value="CHITINASE-RELATED"/>
    <property type="match status" value="1"/>
</dbReference>
<dbReference type="SUPFAM" id="SSF53955">
    <property type="entry name" value="Lysozyme-like"/>
    <property type="match status" value="1"/>
</dbReference>
<keyword evidence="4" id="KW-0624">Polysaccharide degradation</keyword>
<gene>
    <name evidence="8" type="ORF">SAMN06295960_0582</name>
</gene>
<dbReference type="Pfam" id="PF00041">
    <property type="entry name" value="fn3"/>
    <property type="match status" value="1"/>
</dbReference>
<keyword evidence="9" id="KW-1185">Reference proteome</keyword>
<evidence type="ECO:0000256" key="2">
    <source>
        <dbReference type="ARBA" id="ARBA00022821"/>
    </source>
</evidence>
<dbReference type="STRING" id="1852522.SAMN06295960_0582"/>
<dbReference type="GO" id="GO:0006952">
    <property type="term" value="P:defense response"/>
    <property type="evidence" value="ECO:0007669"/>
    <property type="project" value="UniProtKB-KW"/>
</dbReference>
<dbReference type="InterPro" id="IPR036573">
    <property type="entry name" value="CBM_sf_5/12"/>
</dbReference>
<dbReference type="RefSeq" id="WP_085492833.1">
    <property type="nucleotide sequence ID" value="NZ_FXAZ01000001.1"/>
</dbReference>
<dbReference type="PROSITE" id="PS50853">
    <property type="entry name" value="FN3"/>
    <property type="match status" value="1"/>
</dbReference>
<dbReference type="InterPro" id="IPR023346">
    <property type="entry name" value="Lysozyme-like_dom_sf"/>
</dbReference>
<evidence type="ECO:0000256" key="6">
    <source>
        <dbReference type="SAM" id="SignalP"/>
    </source>
</evidence>
<dbReference type="Pfam" id="PF02839">
    <property type="entry name" value="CBM_5_12"/>
    <property type="match status" value="1"/>
</dbReference>
<evidence type="ECO:0000256" key="4">
    <source>
        <dbReference type="ARBA" id="ARBA00023326"/>
    </source>
</evidence>
<dbReference type="SMART" id="SM00495">
    <property type="entry name" value="ChtBD3"/>
    <property type="match status" value="1"/>
</dbReference>
<dbReference type="SUPFAM" id="SSF49265">
    <property type="entry name" value="Fibronectin type III"/>
    <property type="match status" value="1"/>
</dbReference>
<dbReference type="Gene3D" id="3.30.20.10">
    <property type="entry name" value="Endochitinase, domain 2"/>
    <property type="match status" value="1"/>
</dbReference>
<dbReference type="CDD" id="cd00063">
    <property type="entry name" value="FN3"/>
    <property type="match status" value="1"/>
</dbReference>
<dbReference type="CDD" id="cd00325">
    <property type="entry name" value="chitinase_GH19"/>
    <property type="match status" value="1"/>
</dbReference>
<organism evidence="8 9">
    <name type="scientific">Paenibacillus aquistagni</name>
    <dbReference type="NCBI Taxonomy" id="1852522"/>
    <lineage>
        <taxon>Bacteria</taxon>
        <taxon>Bacillati</taxon>
        <taxon>Bacillota</taxon>
        <taxon>Bacilli</taxon>
        <taxon>Bacillales</taxon>
        <taxon>Paenibacillaceae</taxon>
        <taxon>Paenibacillus</taxon>
    </lineage>
</organism>
<keyword evidence="2" id="KW-0611">Plant defense</keyword>